<dbReference type="Proteomes" id="UP000238730">
    <property type="component" value="Unassembled WGS sequence"/>
</dbReference>
<evidence type="ECO:0000313" key="2">
    <source>
        <dbReference type="EMBL" id="PQJ62162.1"/>
    </source>
</evidence>
<accession>A0A2S7VK87</accession>
<evidence type="ECO:0000313" key="3">
    <source>
        <dbReference type="Proteomes" id="UP000238730"/>
    </source>
</evidence>
<feature type="transmembrane region" description="Helical" evidence="1">
    <location>
        <begin position="12"/>
        <end position="32"/>
    </location>
</feature>
<keyword evidence="1" id="KW-0472">Membrane</keyword>
<feature type="transmembrane region" description="Helical" evidence="1">
    <location>
        <begin position="78"/>
        <end position="96"/>
    </location>
</feature>
<dbReference type="OrthoDB" id="5828001at2"/>
<proteinExistence type="predicted"/>
<evidence type="ECO:0000256" key="1">
    <source>
        <dbReference type="SAM" id="Phobius"/>
    </source>
</evidence>
<feature type="transmembrane region" description="Helical" evidence="1">
    <location>
        <begin position="38"/>
        <end position="58"/>
    </location>
</feature>
<organism evidence="2 3">
    <name type="scientific">Photobacterium angustum</name>
    <dbReference type="NCBI Taxonomy" id="661"/>
    <lineage>
        <taxon>Bacteria</taxon>
        <taxon>Pseudomonadati</taxon>
        <taxon>Pseudomonadota</taxon>
        <taxon>Gammaproteobacteria</taxon>
        <taxon>Vibrionales</taxon>
        <taxon>Vibrionaceae</taxon>
        <taxon>Photobacterium</taxon>
    </lineage>
</organism>
<protein>
    <submittedName>
        <fullName evidence="2">Uncharacterized protein</fullName>
    </submittedName>
</protein>
<name>A0A2S7VK87_PHOAN</name>
<dbReference type="RefSeq" id="WP_105061988.1">
    <property type="nucleotide sequence ID" value="NZ_MSCJ01000003.1"/>
</dbReference>
<dbReference type="EMBL" id="MSCJ01000003">
    <property type="protein sequence ID" value="PQJ62162.1"/>
    <property type="molecule type" value="Genomic_DNA"/>
</dbReference>
<keyword evidence="1" id="KW-1133">Transmembrane helix</keyword>
<comment type="caution">
    <text evidence="2">The sequence shown here is derived from an EMBL/GenBank/DDBJ whole genome shotgun (WGS) entry which is preliminary data.</text>
</comment>
<keyword evidence="1" id="KW-0812">Transmembrane</keyword>
<sequence length="195" mass="22512">MLSLFASLGYYVFLIFSGLLFLILAPSTLVYADAHKMLLMMTICSCIILWLLFFYFLVTNDTFREIAFTRITRKGNKIFSIAPAFIFFTITPLFIYMFYIKVIPSVIIAFPINIAYQNVVIKDLSQDRSMDWCIKPEEFTQFMNNSICDIPSEVASKLSLNDRVILVGRKTDLSFGYYAMVVTKPELVTPIKHHF</sequence>
<dbReference type="AlphaFoldDB" id="A0A2S7VK87"/>
<gene>
    <name evidence="2" type="ORF">BTO08_18125</name>
</gene>
<reference evidence="2 3" key="1">
    <citation type="submission" date="2016-12" db="EMBL/GenBank/DDBJ databases">
        <title>Diversity of luminous bacteria.</title>
        <authorList>
            <person name="Yoshizawa S."/>
            <person name="Kogure K."/>
        </authorList>
    </citation>
    <scope>NUCLEOTIDE SEQUENCE [LARGE SCALE GENOMIC DNA]</scope>
    <source>
        <strain evidence="2 3">LC1-200</strain>
    </source>
</reference>